<dbReference type="EC" id="2.7.11.1" evidence="1"/>
<keyword evidence="3" id="KW-0808">Transferase</keyword>
<dbReference type="Pfam" id="PF01163">
    <property type="entry name" value="RIO1"/>
    <property type="match status" value="1"/>
</dbReference>
<evidence type="ECO:0000256" key="2">
    <source>
        <dbReference type="ARBA" id="ARBA00022527"/>
    </source>
</evidence>
<dbReference type="InterPro" id="IPR008266">
    <property type="entry name" value="Tyr_kinase_AS"/>
</dbReference>
<evidence type="ECO:0000256" key="4">
    <source>
        <dbReference type="ARBA" id="ARBA00022741"/>
    </source>
</evidence>
<keyword evidence="5" id="KW-0418">Kinase</keyword>
<dbReference type="InParanoid" id="A0A507BEI8"/>
<comment type="catalytic activity">
    <reaction evidence="7">
        <text>L-threonyl-[protein] + ATP = O-phospho-L-threonyl-[protein] + ADP + H(+)</text>
        <dbReference type="Rhea" id="RHEA:46608"/>
        <dbReference type="Rhea" id="RHEA-COMP:11060"/>
        <dbReference type="Rhea" id="RHEA-COMP:11605"/>
        <dbReference type="ChEBI" id="CHEBI:15378"/>
        <dbReference type="ChEBI" id="CHEBI:30013"/>
        <dbReference type="ChEBI" id="CHEBI:30616"/>
        <dbReference type="ChEBI" id="CHEBI:61977"/>
        <dbReference type="ChEBI" id="CHEBI:456216"/>
        <dbReference type="EC" id="2.7.11.1"/>
    </reaction>
</comment>
<dbReference type="GeneID" id="41972506"/>
<dbReference type="Proteomes" id="UP000319257">
    <property type="component" value="Unassembled WGS sequence"/>
</dbReference>
<keyword evidence="2" id="KW-0723">Serine/threonine-protein kinase</keyword>
<dbReference type="PROSITE" id="PS00109">
    <property type="entry name" value="PROTEIN_KINASE_TYR"/>
    <property type="match status" value="1"/>
</dbReference>
<comment type="catalytic activity">
    <reaction evidence="8">
        <text>L-seryl-[protein] + ATP = O-phospho-L-seryl-[protein] + ADP + H(+)</text>
        <dbReference type="Rhea" id="RHEA:17989"/>
        <dbReference type="Rhea" id="RHEA-COMP:9863"/>
        <dbReference type="Rhea" id="RHEA-COMP:11604"/>
        <dbReference type="ChEBI" id="CHEBI:15378"/>
        <dbReference type="ChEBI" id="CHEBI:29999"/>
        <dbReference type="ChEBI" id="CHEBI:30616"/>
        <dbReference type="ChEBI" id="CHEBI:83421"/>
        <dbReference type="ChEBI" id="CHEBI:456216"/>
        <dbReference type="EC" id="2.7.11.1"/>
    </reaction>
</comment>
<dbReference type="InterPro" id="IPR011009">
    <property type="entry name" value="Kinase-like_dom_sf"/>
</dbReference>
<dbReference type="GO" id="GO:0004674">
    <property type="term" value="F:protein serine/threonine kinase activity"/>
    <property type="evidence" value="ECO:0007669"/>
    <property type="project" value="UniProtKB-KW"/>
</dbReference>
<dbReference type="EMBL" id="SKBQ01000025">
    <property type="protein sequence ID" value="TPX14950.1"/>
    <property type="molecule type" value="Genomic_DNA"/>
</dbReference>
<protein>
    <recommendedName>
        <fullName evidence="1">non-specific serine/threonine protein kinase</fullName>
        <ecNumber evidence="1">2.7.11.1</ecNumber>
    </recommendedName>
</protein>
<evidence type="ECO:0000256" key="6">
    <source>
        <dbReference type="ARBA" id="ARBA00022840"/>
    </source>
</evidence>
<evidence type="ECO:0000313" key="12">
    <source>
        <dbReference type="Proteomes" id="UP000319257"/>
    </source>
</evidence>
<gene>
    <name evidence="11" type="ORF">E0L32_005059</name>
</gene>
<evidence type="ECO:0000313" key="11">
    <source>
        <dbReference type="EMBL" id="TPX14950.1"/>
    </source>
</evidence>
<feature type="compositionally biased region" description="Basic and acidic residues" evidence="9">
    <location>
        <begin position="246"/>
        <end position="258"/>
    </location>
</feature>
<evidence type="ECO:0000256" key="5">
    <source>
        <dbReference type="ARBA" id="ARBA00022777"/>
    </source>
</evidence>
<keyword evidence="6" id="KW-0067">ATP-binding</keyword>
<reference evidence="11 12" key="1">
    <citation type="submission" date="2019-06" db="EMBL/GenBank/DDBJ databases">
        <title>Draft genome sequence of the filamentous fungus Phialemoniopsis curvata isolated from diesel fuel.</title>
        <authorList>
            <person name="Varaljay V.A."/>
            <person name="Lyon W.J."/>
            <person name="Crouch A.L."/>
            <person name="Drake C.E."/>
            <person name="Hollomon J.M."/>
            <person name="Nadeau L.J."/>
            <person name="Nunn H.S."/>
            <person name="Stevenson B.S."/>
            <person name="Bojanowski C.L."/>
            <person name="Crookes-Goodson W.J."/>
        </authorList>
    </citation>
    <scope>NUCLEOTIDE SEQUENCE [LARGE SCALE GENOMIC DNA]</scope>
    <source>
        <strain evidence="11 12">D216</strain>
    </source>
</reference>
<evidence type="ECO:0000256" key="3">
    <source>
        <dbReference type="ARBA" id="ARBA00022679"/>
    </source>
</evidence>
<evidence type="ECO:0000256" key="1">
    <source>
        <dbReference type="ARBA" id="ARBA00012513"/>
    </source>
</evidence>
<dbReference type="OrthoDB" id="2687876at2759"/>
<evidence type="ECO:0000259" key="10">
    <source>
        <dbReference type="Pfam" id="PF01163"/>
    </source>
</evidence>
<dbReference type="GO" id="GO:0005524">
    <property type="term" value="F:ATP binding"/>
    <property type="evidence" value="ECO:0007669"/>
    <property type="project" value="UniProtKB-KW"/>
</dbReference>
<name>A0A507BEI8_9PEZI</name>
<dbReference type="SUPFAM" id="SSF56112">
    <property type="entry name" value="Protein kinase-like (PK-like)"/>
    <property type="match status" value="1"/>
</dbReference>
<accession>A0A507BEI8</accession>
<evidence type="ECO:0000256" key="7">
    <source>
        <dbReference type="ARBA" id="ARBA00047899"/>
    </source>
</evidence>
<organism evidence="11 12">
    <name type="scientific">Thyridium curvatum</name>
    <dbReference type="NCBI Taxonomy" id="1093900"/>
    <lineage>
        <taxon>Eukaryota</taxon>
        <taxon>Fungi</taxon>
        <taxon>Dikarya</taxon>
        <taxon>Ascomycota</taxon>
        <taxon>Pezizomycotina</taxon>
        <taxon>Sordariomycetes</taxon>
        <taxon>Sordariomycetidae</taxon>
        <taxon>Thyridiales</taxon>
        <taxon>Thyridiaceae</taxon>
        <taxon>Thyridium</taxon>
    </lineage>
</organism>
<comment type="caution">
    <text evidence="11">The sequence shown here is derived from an EMBL/GenBank/DDBJ whole genome shotgun (WGS) entry which is preliminary data.</text>
</comment>
<sequence length="270" mass="30727">MSSVNDTLLSLDPGPSDILYRIRRVTPEHRRVLYVRVADLTIIPPDERTYGPSVIKELSKLGDWHSCWTTLRVFKEAGAIKAEKDSFLPHTVPREYILDKYPSYDIFDCATICDFNHRVSKVTVDGRVCVLKIARFPFELPSLIRELEAYHCLPKHAPAPQLLGYVFEEEGIDRVVGFLVEFLGGRPAGITDLDPCLRSLAELHRHLVHGDLCKYNILITEEGPKYIDFERSILCNSDEWSTSLQDDERRTLSDKLVDASELGRPYSPGP</sequence>
<proteinExistence type="predicted"/>
<evidence type="ECO:0000256" key="8">
    <source>
        <dbReference type="ARBA" id="ARBA00048679"/>
    </source>
</evidence>
<dbReference type="STRING" id="1093900.A0A507BEI8"/>
<dbReference type="Gene3D" id="1.10.510.10">
    <property type="entry name" value="Transferase(Phosphotransferase) domain 1"/>
    <property type="match status" value="1"/>
</dbReference>
<dbReference type="InterPro" id="IPR018934">
    <property type="entry name" value="RIO_dom"/>
</dbReference>
<evidence type="ECO:0000256" key="9">
    <source>
        <dbReference type="SAM" id="MobiDB-lite"/>
    </source>
</evidence>
<feature type="region of interest" description="Disordered" evidence="9">
    <location>
        <begin position="245"/>
        <end position="270"/>
    </location>
</feature>
<keyword evidence="4" id="KW-0547">Nucleotide-binding</keyword>
<keyword evidence="12" id="KW-1185">Reference proteome</keyword>
<feature type="domain" description="RIO-type" evidence="10">
    <location>
        <begin position="204"/>
        <end position="247"/>
    </location>
</feature>
<dbReference type="AlphaFoldDB" id="A0A507BEI8"/>
<dbReference type="RefSeq" id="XP_030996661.1">
    <property type="nucleotide sequence ID" value="XM_031139539.1"/>
</dbReference>